<feature type="region of interest" description="Disordered" evidence="1">
    <location>
        <begin position="625"/>
        <end position="648"/>
    </location>
</feature>
<feature type="region of interest" description="Disordered" evidence="1">
    <location>
        <begin position="864"/>
        <end position="889"/>
    </location>
</feature>
<dbReference type="GO" id="GO:0005737">
    <property type="term" value="C:cytoplasm"/>
    <property type="evidence" value="ECO:0007669"/>
    <property type="project" value="TreeGrafter"/>
</dbReference>
<dbReference type="Proteomes" id="UP000694850">
    <property type="component" value="Unplaced"/>
</dbReference>
<evidence type="ECO:0000256" key="1">
    <source>
        <dbReference type="SAM" id="MobiDB-lite"/>
    </source>
</evidence>
<gene>
    <name evidence="4" type="primary">STOX1</name>
</gene>
<proteinExistence type="predicted"/>
<organism evidence="3 4">
    <name type="scientific">Orycteropus afer afer</name>
    <dbReference type="NCBI Taxonomy" id="1230840"/>
    <lineage>
        <taxon>Eukaryota</taxon>
        <taxon>Metazoa</taxon>
        <taxon>Chordata</taxon>
        <taxon>Craniata</taxon>
        <taxon>Vertebrata</taxon>
        <taxon>Euteleostomi</taxon>
        <taxon>Mammalia</taxon>
        <taxon>Eutheria</taxon>
        <taxon>Afrotheria</taxon>
        <taxon>Tubulidentata</taxon>
        <taxon>Orycteropodidae</taxon>
        <taxon>Orycteropus</taxon>
    </lineage>
</organism>
<dbReference type="PANTHER" id="PTHR22437:SF1">
    <property type="entry name" value="STORKHEAD-BOX PROTEIN 1"/>
    <property type="match status" value="1"/>
</dbReference>
<feature type="region of interest" description="Disordered" evidence="1">
    <location>
        <begin position="493"/>
        <end position="537"/>
    </location>
</feature>
<feature type="domain" description="Winged helix Storkhead-box1" evidence="2">
    <location>
        <begin position="114"/>
        <end position="192"/>
    </location>
</feature>
<feature type="compositionally biased region" description="Basic residues" evidence="1">
    <location>
        <begin position="426"/>
        <end position="438"/>
    </location>
</feature>
<feature type="compositionally biased region" description="Basic and acidic residues" evidence="1">
    <location>
        <begin position="409"/>
        <end position="418"/>
    </location>
</feature>
<feature type="compositionally biased region" description="Polar residues" evidence="1">
    <location>
        <begin position="392"/>
        <end position="402"/>
    </location>
</feature>
<keyword evidence="3" id="KW-1185">Reference proteome</keyword>
<dbReference type="PANTHER" id="PTHR22437">
    <property type="entry name" value="WINGED HELIX DOMAIN-CONTAINING PROTEIN"/>
    <property type="match status" value="1"/>
</dbReference>
<feature type="compositionally biased region" description="Polar residues" evidence="1">
    <location>
        <begin position="457"/>
        <end position="469"/>
    </location>
</feature>
<sequence>MAGPVQLAPGTLALVLYRMEPHEGATAAGDAEESGGRAVFRAFCSANARCFWNARLARAASRLAFLGWLRRGVLLVHAPPASLQVLRDAWRRRALRPPRGFRIRAVGDVFPVQMNLIAQSQFIPLAEVLCCAVSDMNAAQVVVTQESLLEHLVKHYPGIAIPSQDIIYTTLGTLIKERKIYHTGEGYFIVTPQTYFITNTINQEHKRVLSDENHPMPTSITYLVSVDNSVELAKENAAPISHCQSCRCFSDVCTQDVQKPQIVAEVTRKGQKSLGESKPLVPNQAVSVSEENHVCDRTKPSSCTKDREKGKKFGFGLFWRNISRKEKPKTEHSSFSAQFPPEEWPVRDEDNLDNIPRDVEHEIIRRINPILTVDNLIKHTVLMQKYEEQKKYNSQGTSTDMQTSRHKYSTKEDVEKRQSRSAKPQRQGHSHRERHKGRSQTSELKSIRQEKYLKLLATQSNSRSKTPNEVVQKPLGENPMVLDSHLIYKRRISNPFQDLPHRRSPMTKGHKSQKSKDLKPSRIGPKERTFQRSRSLHSSNIFDCETKQPFAKQHKLKEESIYMSNSVPPISDDLRDHLPDNAQCNDLQIDNNCCSFREVTGYDMYGGGSDVIPEILRRSHSHFDKLEETEESQHVPPSQDPSSLDQASSTCGLVAKTMQQFQNLGLLDYPVGVNHLRQPERQNRDSEELKRKAFVQDTETLNLENEGLSDSDQALYENEVEDDDGACSSLYLEEDDFSENDDLRQVLSGHTRNSFPGGSKWNDLGKQKGTEKSLTEYNSNIYRFETQVLNGSECYQHSGLLTNPGESQTPNLATESSGLHSGPRFTFNYEEDPSVAKCAQASALGDGSIFDYYSTRKANSEAETLQDSAGDIGKKPATWSQNPQNQEMRKHFKQKLELFSSSRRPVLSQDVQHEDSHLEGTENHSMAGDSGIDSPRTQSLASNNSVILDGLKRRQNFLKNIEGTKSSQALTPNSLLQLTPVINV</sequence>
<dbReference type="RefSeq" id="XP_007938869.1">
    <property type="nucleotide sequence ID" value="XM_007940678.1"/>
</dbReference>
<name>A0A8B6ZT36_ORYAF</name>
<accession>A0A8B6ZT36</accession>
<dbReference type="InterPro" id="IPR040126">
    <property type="entry name" value="STOX1/2"/>
</dbReference>
<feature type="compositionally biased region" description="Basic and acidic residues" evidence="1">
    <location>
        <begin position="911"/>
        <end position="922"/>
    </location>
</feature>
<dbReference type="Pfam" id="PF10264">
    <property type="entry name" value="WHD_Storkhead"/>
    <property type="match status" value="1"/>
</dbReference>
<dbReference type="GeneID" id="103196861"/>
<dbReference type="OrthoDB" id="10020110at2759"/>
<feature type="compositionally biased region" description="Basic and acidic residues" evidence="1">
    <location>
        <begin position="514"/>
        <end position="530"/>
    </location>
</feature>
<evidence type="ECO:0000313" key="3">
    <source>
        <dbReference type="Proteomes" id="UP000694850"/>
    </source>
</evidence>
<feature type="region of interest" description="Disordered" evidence="1">
    <location>
        <begin position="903"/>
        <end position="939"/>
    </location>
</feature>
<feature type="compositionally biased region" description="Basic residues" evidence="1">
    <location>
        <begin position="502"/>
        <end position="513"/>
    </location>
</feature>
<evidence type="ECO:0000259" key="2">
    <source>
        <dbReference type="Pfam" id="PF10264"/>
    </source>
</evidence>
<dbReference type="GO" id="GO:0005634">
    <property type="term" value="C:nucleus"/>
    <property type="evidence" value="ECO:0007669"/>
    <property type="project" value="TreeGrafter"/>
</dbReference>
<feature type="region of interest" description="Disordered" evidence="1">
    <location>
        <begin position="390"/>
        <end position="477"/>
    </location>
</feature>
<dbReference type="AlphaFoldDB" id="A0A8B6ZT36"/>
<dbReference type="CTD" id="219736"/>
<dbReference type="InterPro" id="IPR019391">
    <property type="entry name" value="Storkhead-box_WHD"/>
</dbReference>
<evidence type="ECO:0000313" key="4">
    <source>
        <dbReference type="RefSeq" id="XP_007938869.1"/>
    </source>
</evidence>
<dbReference type="GO" id="GO:0000977">
    <property type="term" value="F:RNA polymerase II transcription regulatory region sequence-specific DNA binding"/>
    <property type="evidence" value="ECO:0007669"/>
    <property type="project" value="TreeGrafter"/>
</dbReference>
<protein>
    <submittedName>
        <fullName evidence="4">Storkhead-box protein 1</fullName>
    </submittedName>
</protein>
<dbReference type="GO" id="GO:0006357">
    <property type="term" value="P:regulation of transcription by RNA polymerase II"/>
    <property type="evidence" value="ECO:0007669"/>
    <property type="project" value="InterPro"/>
</dbReference>
<reference evidence="4" key="1">
    <citation type="submission" date="2025-08" db="UniProtKB">
        <authorList>
            <consortium name="RefSeq"/>
        </authorList>
    </citation>
    <scope>IDENTIFICATION</scope>
</reference>